<feature type="domain" description="DUF4488" evidence="2">
    <location>
        <begin position="33"/>
        <end position="155"/>
    </location>
</feature>
<protein>
    <submittedName>
        <fullName evidence="3">DUF4488 domain-containing protein</fullName>
    </submittedName>
</protein>
<name>A0ABR8YD46_9BACT</name>
<evidence type="ECO:0000313" key="4">
    <source>
        <dbReference type="Proteomes" id="UP000620874"/>
    </source>
</evidence>
<comment type="caution">
    <text evidence="3">The sequence shown here is derived from an EMBL/GenBank/DDBJ whole genome shotgun (WGS) entry which is preliminary data.</text>
</comment>
<feature type="signal peptide" evidence="1">
    <location>
        <begin position="1"/>
        <end position="22"/>
    </location>
</feature>
<feature type="chain" id="PRO_5045990350" evidence="1">
    <location>
        <begin position="23"/>
        <end position="160"/>
    </location>
</feature>
<evidence type="ECO:0000259" key="2">
    <source>
        <dbReference type="Pfam" id="PF14869"/>
    </source>
</evidence>
<evidence type="ECO:0000256" key="1">
    <source>
        <dbReference type="SAM" id="SignalP"/>
    </source>
</evidence>
<gene>
    <name evidence="3" type="ORF">H9625_16755</name>
</gene>
<keyword evidence="4" id="KW-1185">Reference proteome</keyword>
<sequence length="160" mass="17815">MKARSLIIAVLCSFMGVVNTFAQNLFNENTSASLTGVWQMCFYSSSLPALPGDLKPSNSLKILGESGEFTNVVMMPTGAIIIGSGTYTQNNDSTFTEHVKKNIHLPQLDGKDNVMHYEMAENGTLMFVRFKSAEKGDDVWSHEIWRKIDMPSVYPTDIVR</sequence>
<reference evidence="3 4" key="1">
    <citation type="submission" date="2020-08" db="EMBL/GenBank/DDBJ databases">
        <title>A Genomic Blueprint of the Chicken Gut Microbiome.</title>
        <authorList>
            <person name="Gilroy R."/>
            <person name="Ravi A."/>
            <person name="Getino M."/>
            <person name="Pursley I."/>
            <person name="Horton D.L."/>
            <person name="Alikhan N.-F."/>
            <person name="Baker D."/>
            <person name="Gharbi K."/>
            <person name="Hall N."/>
            <person name="Watson M."/>
            <person name="Adriaenssens E.M."/>
            <person name="Foster-Nyarko E."/>
            <person name="Jarju S."/>
            <person name="Secka A."/>
            <person name="Antonio M."/>
            <person name="Oren A."/>
            <person name="Chaudhuri R."/>
            <person name="La Ragione R.M."/>
            <person name="Hildebrand F."/>
            <person name="Pallen M.J."/>
        </authorList>
    </citation>
    <scope>NUCLEOTIDE SEQUENCE [LARGE SCALE GENOMIC DNA]</scope>
    <source>
        <strain evidence="3 4">Sa1CVN1</strain>
    </source>
</reference>
<proteinExistence type="predicted"/>
<accession>A0ABR8YD46</accession>
<dbReference type="RefSeq" id="WP_022038926.1">
    <property type="nucleotide sequence ID" value="NZ_JACSPP010000097.1"/>
</dbReference>
<dbReference type="Gene3D" id="2.40.128.490">
    <property type="entry name" value="Uncharacterised protein PF14869, DUF4488"/>
    <property type="match status" value="1"/>
</dbReference>
<dbReference type="Pfam" id="PF14869">
    <property type="entry name" value="DUF4488"/>
    <property type="match status" value="1"/>
</dbReference>
<evidence type="ECO:0000313" key="3">
    <source>
        <dbReference type="EMBL" id="MBD8042057.1"/>
    </source>
</evidence>
<dbReference type="InterPro" id="IPR027991">
    <property type="entry name" value="DUF4488"/>
</dbReference>
<dbReference type="Proteomes" id="UP000620874">
    <property type="component" value="Unassembled WGS sequence"/>
</dbReference>
<dbReference type="EMBL" id="JACSPP010000097">
    <property type="protein sequence ID" value="MBD8042057.1"/>
    <property type="molecule type" value="Genomic_DNA"/>
</dbReference>
<organism evidence="3 4">
    <name type="scientific">Phocaeicola intestinalis</name>
    <dbReference type="NCBI Taxonomy" id="2762212"/>
    <lineage>
        <taxon>Bacteria</taxon>
        <taxon>Pseudomonadati</taxon>
        <taxon>Bacteroidota</taxon>
        <taxon>Bacteroidia</taxon>
        <taxon>Bacteroidales</taxon>
        <taxon>Bacteroidaceae</taxon>
        <taxon>Phocaeicola</taxon>
    </lineage>
</organism>
<keyword evidence="1" id="KW-0732">Signal</keyword>